<dbReference type="SUPFAM" id="SSF48452">
    <property type="entry name" value="TPR-like"/>
    <property type="match status" value="1"/>
</dbReference>
<evidence type="ECO:0000313" key="2">
    <source>
        <dbReference type="EMBL" id="RBL88195.1"/>
    </source>
</evidence>
<keyword evidence="1" id="KW-0732">Signal</keyword>
<protein>
    <submittedName>
        <fullName evidence="2">SusD/RagB family nutrient-binding outer membrane lipoprotein</fullName>
    </submittedName>
</protein>
<reference evidence="2 3" key="1">
    <citation type="submission" date="2018-05" db="EMBL/GenBank/DDBJ databases">
        <title>Chitinophaga sp. K3CV102501T nov., isolated from isolated from a monsoon evergreen broad-leaved forest soil.</title>
        <authorList>
            <person name="Lv Y."/>
        </authorList>
    </citation>
    <scope>NUCLEOTIDE SEQUENCE [LARGE SCALE GENOMIC DNA]</scope>
    <source>
        <strain evidence="2 3">GDMCC 1.1325</strain>
    </source>
</reference>
<comment type="caution">
    <text evidence="2">The sequence shown here is derived from an EMBL/GenBank/DDBJ whole genome shotgun (WGS) entry which is preliminary data.</text>
</comment>
<accession>A0A365XRI6</accession>
<keyword evidence="3" id="KW-1185">Reference proteome</keyword>
<evidence type="ECO:0000256" key="1">
    <source>
        <dbReference type="SAM" id="SignalP"/>
    </source>
</evidence>
<dbReference type="InterPro" id="IPR011990">
    <property type="entry name" value="TPR-like_helical_dom_sf"/>
</dbReference>
<organism evidence="2 3">
    <name type="scientific">Chitinophaga flava</name>
    <dbReference type="NCBI Taxonomy" id="2259036"/>
    <lineage>
        <taxon>Bacteria</taxon>
        <taxon>Pseudomonadati</taxon>
        <taxon>Bacteroidota</taxon>
        <taxon>Chitinophagia</taxon>
        <taxon>Chitinophagales</taxon>
        <taxon>Chitinophagaceae</taxon>
        <taxon>Chitinophaga</taxon>
    </lineage>
</organism>
<dbReference type="Proteomes" id="UP000253410">
    <property type="component" value="Unassembled WGS sequence"/>
</dbReference>
<name>A0A365XRI6_9BACT</name>
<dbReference type="PROSITE" id="PS51257">
    <property type="entry name" value="PROKAR_LIPOPROTEIN"/>
    <property type="match status" value="1"/>
</dbReference>
<dbReference type="Pfam" id="PF12771">
    <property type="entry name" value="SusD-like_2"/>
    <property type="match status" value="1"/>
</dbReference>
<sequence>MRKMKRNILIIAMMAAVSAGIFSGCKKSQFDDRYYDPEKTTLANIDGLYSGLFKNRRVIPNYWNLYTFIAPQTSKYAQSLGFANTNRMYEQTVNYTQDRWNDFYTAPGSNFSGPIASFREMERLYNALKTDAEKQGYLLFMETARIFVYDQATQMVDLWGDIPFTDAGKLNATGGELILAKYDKGKDVYDLALTDLKRISDYLATVQPDQFYQNKLIKQDFILKGNLVAWRKYCNSLLLRLAMRISYQDEAKAQGIVQTLLSNPTKYPLIETVSENVQIAAKGPDLLSTDMRDGLGGNLAPGYMLDSLMKPSGDPRLRVFFAKNKSGGYFGVPLSWDGGRQSDSISSGFISRIDSVTFINNVNFPGIILTAAEVSFSKAEAYERWGGGDAKAAYENGIKQSISYYFNINGLSAWGTPAQAATAAEISALLTSPQVAYGTVGKDDNLNKIGLQKWVDYGVMLSPQAWAEMRRSGYPRLFFPKDVGTTTMPTPPLRLLYPDKERTLNADNFKAVAAQDGAYNKIFWQVR</sequence>
<proteinExistence type="predicted"/>
<keyword evidence="2" id="KW-0449">Lipoprotein</keyword>
<dbReference type="AlphaFoldDB" id="A0A365XRI6"/>
<dbReference type="EMBL" id="QFFJ01000002">
    <property type="protein sequence ID" value="RBL88195.1"/>
    <property type="molecule type" value="Genomic_DNA"/>
</dbReference>
<gene>
    <name evidence="2" type="ORF">DF182_16470</name>
</gene>
<evidence type="ECO:0000313" key="3">
    <source>
        <dbReference type="Proteomes" id="UP000253410"/>
    </source>
</evidence>
<dbReference type="InterPro" id="IPR041662">
    <property type="entry name" value="SusD-like_2"/>
</dbReference>
<dbReference type="Gene3D" id="1.25.40.390">
    <property type="match status" value="1"/>
</dbReference>
<feature type="chain" id="PRO_5017067570" evidence="1">
    <location>
        <begin position="20"/>
        <end position="527"/>
    </location>
</feature>
<feature type="signal peptide" evidence="1">
    <location>
        <begin position="1"/>
        <end position="19"/>
    </location>
</feature>
<dbReference type="OrthoDB" id="9766256at2"/>